<evidence type="ECO:0000256" key="1">
    <source>
        <dbReference type="ARBA" id="ARBA00001936"/>
    </source>
</evidence>
<evidence type="ECO:0000256" key="19">
    <source>
        <dbReference type="ARBA" id="ARBA00033291"/>
    </source>
</evidence>
<dbReference type="EMBL" id="MRZV01000116">
    <property type="protein sequence ID" value="PIK58319.1"/>
    <property type="molecule type" value="Genomic_DNA"/>
</dbReference>
<keyword evidence="6" id="KW-0328">Glycosyltransferase</keyword>
<keyword evidence="15" id="KW-0464">Manganese</keyword>
<dbReference type="OrthoDB" id="9974378at2759"/>
<dbReference type="UniPathway" id="UPA00378"/>
<dbReference type="GO" id="GO:0000139">
    <property type="term" value="C:Golgi membrane"/>
    <property type="evidence" value="ECO:0007669"/>
    <property type="project" value="UniProtKB-SubCell"/>
</dbReference>
<dbReference type="Pfam" id="PF13896">
    <property type="entry name" value="Glyco_transf_49"/>
    <property type="match status" value="1"/>
</dbReference>
<evidence type="ECO:0000256" key="10">
    <source>
        <dbReference type="ARBA" id="ARBA00022968"/>
    </source>
</evidence>
<keyword evidence="12" id="KW-0333">Golgi apparatus</keyword>
<comment type="cofactor">
    <cofactor evidence="1">
        <name>Mn(2+)</name>
        <dbReference type="ChEBI" id="CHEBI:29035"/>
    </cofactor>
</comment>
<accession>A0A2G8LDH4</accession>
<comment type="similarity">
    <text evidence="4">Belongs to the glycosyltransferase 49 family.</text>
</comment>
<evidence type="ECO:0000256" key="14">
    <source>
        <dbReference type="ARBA" id="ARBA00023180"/>
    </source>
</evidence>
<evidence type="ECO:0000313" key="21">
    <source>
        <dbReference type="EMBL" id="PIK58319.1"/>
    </source>
</evidence>
<comment type="subcellular location">
    <subcellularLocation>
        <location evidence="2">Golgi apparatus membrane</location>
        <topology evidence="2">Single-pass type II membrane protein</topology>
    </subcellularLocation>
</comment>
<evidence type="ECO:0000256" key="18">
    <source>
        <dbReference type="ARBA" id="ARBA00032181"/>
    </source>
</evidence>
<dbReference type="GO" id="GO:0015020">
    <property type="term" value="F:glucuronosyltransferase activity"/>
    <property type="evidence" value="ECO:0007669"/>
    <property type="project" value="InterPro"/>
</dbReference>
<evidence type="ECO:0000256" key="5">
    <source>
        <dbReference type="ARBA" id="ARBA00017962"/>
    </source>
</evidence>
<evidence type="ECO:0000256" key="16">
    <source>
        <dbReference type="ARBA" id="ARBA00030723"/>
    </source>
</evidence>
<dbReference type="Proteomes" id="UP000230750">
    <property type="component" value="Unassembled WGS sequence"/>
</dbReference>
<comment type="catalytic activity">
    <reaction evidence="20">
        <text>3-O-[beta-D-Xyl-(1-&gt;4)-Rib-ol-P-Rib-ol-P-3-beta-D-GalNAc-(1-&gt;3)-beta-D-GlcNAc-(1-&gt;4)-(O-6-P-alpha-D-Man)]-Thr-[protein] + UDP-alpha-D-glucuronate = 3-O-[beta-D-GlcA-(1-&gt;3)-beta-D-Xyl-(1-&gt;4)-Rib-ol-P-Rib-ol-P-3-beta-D-GalNAc-(1-&gt;3)-beta-D-GlcNAc-(1-&gt;4)-(O-6-P-alpha-D-Man)]-Thr-[protein] + UDP + H(+)</text>
        <dbReference type="Rhea" id="RHEA:46860"/>
        <dbReference type="Rhea" id="RHEA-COMP:15023"/>
        <dbReference type="Rhea" id="RHEA-COMP:17482"/>
        <dbReference type="ChEBI" id="CHEBI:15378"/>
        <dbReference type="ChEBI" id="CHEBI:58052"/>
        <dbReference type="ChEBI" id="CHEBI:58223"/>
        <dbReference type="ChEBI" id="CHEBI:142405"/>
        <dbReference type="ChEBI" id="CHEBI:177336"/>
    </reaction>
</comment>
<evidence type="ECO:0000256" key="2">
    <source>
        <dbReference type="ARBA" id="ARBA00004323"/>
    </source>
</evidence>
<keyword evidence="8" id="KW-0812">Transmembrane</keyword>
<keyword evidence="14" id="KW-0325">Glycoprotein</keyword>
<comment type="pathway">
    <text evidence="3">Protein modification; protein glycosylation.</text>
</comment>
<dbReference type="AlphaFoldDB" id="A0A2G8LDH4"/>
<evidence type="ECO:0000313" key="22">
    <source>
        <dbReference type="Proteomes" id="UP000230750"/>
    </source>
</evidence>
<keyword evidence="22" id="KW-1185">Reference proteome</keyword>
<evidence type="ECO:0000256" key="4">
    <source>
        <dbReference type="ARBA" id="ARBA00008539"/>
    </source>
</evidence>
<comment type="caution">
    <text evidence="21">The sequence shown here is derived from an EMBL/GenBank/DDBJ whole genome shotgun (WGS) entry which is preliminary data.</text>
</comment>
<keyword evidence="7 21" id="KW-0808">Transferase</keyword>
<name>A0A2G8LDH4_STIJA</name>
<evidence type="ECO:0000256" key="13">
    <source>
        <dbReference type="ARBA" id="ARBA00023136"/>
    </source>
</evidence>
<evidence type="ECO:0000256" key="3">
    <source>
        <dbReference type="ARBA" id="ARBA00004922"/>
    </source>
</evidence>
<evidence type="ECO:0000256" key="8">
    <source>
        <dbReference type="ARBA" id="ARBA00022692"/>
    </source>
</evidence>
<evidence type="ECO:0000256" key="17">
    <source>
        <dbReference type="ARBA" id="ARBA00032175"/>
    </source>
</evidence>
<protein>
    <recommendedName>
        <fullName evidence="5">Beta-1,4-glucuronyltransferase 1</fullName>
    </recommendedName>
    <alternativeName>
        <fullName evidence="16">I-beta-1,3-N-acetylglucosaminyltransferase</fullName>
    </alternativeName>
    <alternativeName>
        <fullName evidence="19">N-acetyllactosaminide beta-1,3-N-acetylglucosaminyltransferase</fullName>
    </alternativeName>
    <alternativeName>
        <fullName evidence="17">Poly-N-acetyllactosamine extension enzyme</fullName>
    </alternativeName>
    <alternativeName>
        <fullName evidence="18">UDP-GlcNAc:betaGal beta-1,3-N-acetylglucosaminyltransferase 1</fullName>
    </alternativeName>
</protein>
<evidence type="ECO:0000256" key="6">
    <source>
        <dbReference type="ARBA" id="ARBA00022676"/>
    </source>
</evidence>
<gene>
    <name evidence="21" type="ORF">BSL78_04760</name>
</gene>
<proteinExistence type="inferred from homology"/>
<evidence type="ECO:0000256" key="11">
    <source>
        <dbReference type="ARBA" id="ARBA00022989"/>
    </source>
</evidence>
<dbReference type="GO" id="GO:0046872">
    <property type="term" value="F:metal ion binding"/>
    <property type="evidence" value="ECO:0007669"/>
    <property type="project" value="UniProtKB-KW"/>
</dbReference>
<evidence type="ECO:0000256" key="9">
    <source>
        <dbReference type="ARBA" id="ARBA00022723"/>
    </source>
</evidence>
<organism evidence="21 22">
    <name type="scientific">Stichopus japonicus</name>
    <name type="common">Sea cucumber</name>
    <dbReference type="NCBI Taxonomy" id="307972"/>
    <lineage>
        <taxon>Eukaryota</taxon>
        <taxon>Metazoa</taxon>
        <taxon>Echinodermata</taxon>
        <taxon>Eleutherozoa</taxon>
        <taxon>Echinozoa</taxon>
        <taxon>Holothuroidea</taxon>
        <taxon>Aspidochirotacea</taxon>
        <taxon>Aspidochirotida</taxon>
        <taxon>Stichopodidae</taxon>
        <taxon>Apostichopus</taxon>
    </lineage>
</organism>
<keyword evidence="11" id="KW-1133">Transmembrane helix</keyword>
<evidence type="ECO:0000256" key="7">
    <source>
        <dbReference type="ARBA" id="ARBA00022679"/>
    </source>
</evidence>
<reference evidence="21 22" key="1">
    <citation type="journal article" date="2017" name="PLoS Biol.">
        <title>The sea cucumber genome provides insights into morphological evolution and visceral regeneration.</title>
        <authorList>
            <person name="Zhang X."/>
            <person name="Sun L."/>
            <person name="Yuan J."/>
            <person name="Sun Y."/>
            <person name="Gao Y."/>
            <person name="Zhang L."/>
            <person name="Li S."/>
            <person name="Dai H."/>
            <person name="Hamel J.F."/>
            <person name="Liu C."/>
            <person name="Yu Y."/>
            <person name="Liu S."/>
            <person name="Lin W."/>
            <person name="Guo K."/>
            <person name="Jin S."/>
            <person name="Xu P."/>
            <person name="Storey K.B."/>
            <person name="Huan P."/>
            <person name="Zhang T."/>
            <person name="Zhou Y."/>
            <person name="Zhang J."/>
            <person name="Lin C."/>
            <person name="Li X."/>
            <person name="Xing L."/>
            <person name="Huo D."/>
            <person name="Sun M."/>
            <person name="Wang L."/>
            <person name="Mercier A."/>
            <person name="Li F."/>
            <person name="Yang H."/>
            <person name="Xiang J."/>
        </authorList>
    </citation>
    <scope>NUCLEOTIDE SEQUENCE [LARGE SCALE GENOMIC DNA]</scope>
    <source>
        <strain evidence="21">Shaxun</strain>
        <tissue evidence="21">Muscle</tissue>
    </source>
</reference>
<dbReference type="PANTHER" id="PTHR46420:SF1">
    <property type="entry name" value="BETA-1,4-GLUCURONYLTRANSFERASE 1"/>
    <property type="match status" value="1"/>
</dbReference>
<keyword evidence="9" id="KW-0479">Metal-binding</keyword>
<dbReference type="STRING" id="307972.A0A2G8LDH4"/>
<keyword evidence="10" id="KW-0735">Signal-anchor</keyword>
<keyword evidence="13" id="KW-0472">Membrane</keyword>
<evidence type="ECO:0000256" key="15">
    <source>
        <dbReference type="ARBA" id="ARBA00023211"/>
    </source>
</evidence>
<dbReference type="PANTHER" id="PTHR46420">
    <property type="entry name" value="BETA-1,4-GLUCURONYLTRANSFERASE 1"/>
    <property type="match status" value="1"/>
</dbReference>
<evidence type="ECO:0000256" key="20">
    <source>
        <dbReference type="ARBA" id="ARBA00047852"/>
    </source>
</evidence>
<dbReference type="GO" id="GO:0035269">
    <property type="term" value="P:protein O-linked glycosylation via mannose"/>
    <property type="evidence" value="ECO:0007669"/>
    <property type="project" value="TreeGrafter"/>
</dbReference>
<evidence type="ECO:0000256" key="12">
    <source>
        <dbReference type="ARBA" id="ARBA00023034"/>
    </source>
</evidence>
<dbReference type="InterPro" id="IPR043189">
    <property type="entry name" value="B4GAT1"/>
</dbReference>
<sequence>MEIKRLAQGHNVMIWPGLEPVILRSQLASRMTSKLLVNLTRDDVYIQIEKQSAFSVYHVSYNQWRELDVLPDTVTLVSHCSAHNLHYIPRFTQTWGGPVSLAVITTPLDLQITLDAMYSMASCFESIRRYTTFHVALQTENFVDLDSAIYHFSRDMNVPCDQLINYLKVSITGINYALDGLPYPNNFLRNLGSQGAETNFVMVVDIDMLTNIDFFNHTTELLKNRDVQEKLKKVALVIPVFEMDESISDSPKTKQELRSAVIDGSVRQFYIEVCAHCHGPIDYNRWFRIQVLILSNVYWGEEGGGRGFGRGGYVPYGVNKFLNKKLIFYVY</sequence>